<reference evidence="2 3" key="1">
    <citation type="journal article" date="2014" name="Antonie Van Leeuwenhoek">
        <title>Hyphomonas beringensis sp. nov. and Hyphomonas chukchiensis sp. nov., isolated from surface seawater of the Bering Sea and Chukchi Sea.</title>
        <authorList>
            <person name="Li C."/>
            <person name="Lai Q."/>
            <person name="Li G."/>
            <person name="Dong C."/>
            <person name="Wang J."/>
            <person name="Liao Y."/>
            <person name="Shao Z."/>
        </authorList>
    </citation>
    <scope>NUCLEOTIDE SEQUENCE [LARGE SCALE GENOMIC DNA]</scope>
    <source>
        <strain evidence="2 3">MHS-2</strain>
    </source>
</reference>
<dbReference type="AlphaFoldDB" id="A0A059FM24"/>
<dbReference type="Proteomes" id="UP000025171">
    <property type="component" value="Unassembled WGS sequence"/>
</dbReference>
<sequence length="247" mass="28240">MPMTPEQLRRWRADMISRLDTLAHMARVTRQHLENHDLRELEDRTEFRGAWRRIVELFPEDFTPARGSDLARHIGFAQPHDFFDIEFQDIPAVQGSVQNYRRGGEENAIFAQEEFEIDFEPFQLLHPLIRDTSLPQFNDQNYSIAARSAVEVIMDEVRRISGQDGDGHRLINDVFGAGAGNLAFSPCSTESEISVSGGLKDMLLGIFRGIRNPLAHGWNGFTRIECFQIMVACSFLLARIELVEPHE</sequence>
<name>A0A059FM24_9PROT</name>
<dbReference type="EMBL" id="ARYK01000005">
    <property type="protein sequence ID" value="KCZ91735.1"/>
    <property type="molecule type" value="Genomic_DNA"/>
</dbReference>
<dbReference type="PATRIC" id="fig|1280950.3.peg.2299"/>
<feature type="domain" description="Conserved hypothetical protein CHP02391" evidence="1">
    <location>
        <begin position="125"/>
        <end position="240"/>
    </location>
</feature>
<dbReference type="Pfam" id="PF09509">
    <property type="entry name" value="Hypoth_Ymh"/>
    <property type="match status" value="1"/>
</dbReference>
<accession>A0A059FM24</accession>
<evidence type="ECO:0000259" key="1">
    <source>
        <dbReference type="Pfam" id="PF09509"/>
    </source>
</evidence>
<dbReference type="InterPro" id="IPR012654">
    <property type="entry name" value="CHP02391"/>
</dbReference>
<evidence type="ECO:0000313" key="2">
    <source>
        <dbReference type="EMBL" id="KCZ91735.1"/>
    </source>
</evidence>
<evidence type="ECO:0000313" key="3">
    <source>
        <dbReference type="Proteomes" id="UP000025171"/>
    </source>
</evidence>
<dbReference type="STRING" id="1280950.HJO_11477"/>
<keyword evidence="3" id="KW-1185">Reference proteome</keyword>
<comment type="caution">
    <text evidence="2">The sequence shown here is derived from an EMBL/GenBank/DDBJ whole genome shotgun (WGS) entry which is preliminary data.</text>
</comment>
<proteinExistence type="predicted"/>
<organism evidence="2 3">
    <name type="scientific">Hyphomonas johnsonii MHS-2</name>
    <dbReference type="NCBI Taxonomy" id="1280950"/>
    <lineage>
        <taxon>Bacteria</taxon>
        <taxon>Pseudomonadati</taxon>
        <taxon>Pseudomonadota</taxon>
        <taxon>Alphaproteobacteria</taxon>
        <taxon>Hyphomonadales</taxon>
        <taxon>Hyphomonadaceae</taxon>
        <taxon>Hyphomonas</taxon>
    </lineage>
</organism>
<protein>
    <submittedName>
        <fullName evidence="2">TIGR02391 family protein</fullName>
    </submittedName>
</protein>
<dbReference type="eggNOG" id="ENOG5032Y9J">
    <property type="taxonomic scope" value="Bacteria"/>
</dbReference>
<dbReference type="NCBIfam" id="TIGR02391">
    <property type="entry name" value="hypoth_ymh"/>
    <property type="match status" value="1"/>
</dbReference>
<gene>
    <name evidence="2" type="ORF">HJO_11477</name>
</gene>